<proteinExistence type="predicted"/>
<keyword evidence="3" id="KW-1185">Reference proteome</keyword>
<keyword evidence="1" id="KW-0812">Transmembrane</keyword>
<dbReference type="RefSeq" id="WP_093974837.1">
    <property type="nucleotide sequence ID" value="NZ_FXXQ01000010.1"/>
</dbReference>
<gene>
    <name evidence="2" type="ORF">BOA8489_02824</name>
</gene>
<evidence type="ECO:0000256" key="1">
    <source>
        <dbReference type="SAM" id="Phobius"/>
    </source>
</evidence>
<sequence>MTKQNSITAQSPSHKCKCFLAEESGAVTVDWIFLTAICVALAIVVMTSIGAGTVGAAASIESSLEESAGILCEGGVCD</sequence>
<dbReference type="EMBL" id="FXXQ01000010">
    <property type="protein sequence ID" value="SMX24697.1"/>
    <property type="molecule type" value="Genomic_DNA"/>
</dbReference>
<accession>A0A238J263</accession>
<keyword evidence="1" id="KW-1133">Transmembrane helix</keyword>
<dbReference type="AlphaFoldDB" id="A0A238J263"/>
<evidence type="ECO:0000313" key="3">
    <source>
        <dbReference type="Proteomes" id="UP000201838"/>
    </source>
</evidence>
<reference evidence="2 3" key="1">
    <citation type="submission" date="2017-05" db="EMBL/GenBank/DDBJ databases">
        <authorList>
            <person name="Song R."/>
            <person name="Chenine A.L."/>
            <person name="Ruprecht R.M."/>
        </authorList>
    </citation>
    <scope>NUCLEOTIDE SEQUENCE [LARGE SCALE GENOMIC DNA]</scope>
    <source>
        <strain evidence="2 3">CECT 8489</strain>
    </source>
</reference>
<dbReference type="Proteomes" id="UP000201838">
    <property type="component" value="Unassembled WGS sequence"/>
</dbReference>
<organism evidence="2 3">
    <name type="scientific">Boseongicola aestuarii</name>
    <dbReference type="NCBI Taxonomy" id="1470561"/>
    <lineage>
        <taxon>Bacteria</taxon>
        <taxon>Pseudomonadati</taxon>
        <taxon>Pseudomonadota</taxon>
        <taxon>Alphaproteobacteria</taxon>
        <taxon>Rhodobacterales</taxon>
        <taxon>Paracoccaceae</taxon>
        <taxon>Boseongicola</taxon>
    </lineage>
</organism>
<protein>
    <submittedName>
        <fullName evidence="2">Uncharacterized protein</fullName>
    </submittedName>
</protein>
<name>A0A238J263_9RHOB</name>
<evidence type="ECO:0000313" key="2">
    <source>
        <dbReference type="EMBL" id="SMX24697.1"/>
    </source>
</evidence>
<feature type="transmembrane region" description="Helical" evidence="1">
    <location>
        <begin position="31"/>
        <end position="58"/>
    </location>
</feature>
<keyword evidence="1" id="KW-0472">Membrane</keyword>